<evidence type="ECO:0008006" key="5">
    <source>
        <dbReference type="Google" id="ProtNLM"/>
    </source>
</evidence>
<organism evidence="3 4">
    <name type="scientific">Dinothrombium tinctorium</name>
    <dbReference type="NCBI Taxonomy" id="1965070"/>
    <lineage>
        <taxon>Eukaryota</taxon>
        <taxon>Metazoa</taxon>
        <taxon>Ecdysozoa</taxon>
        <taxon>Arthropoda</taxon>
        <taxon>Chelicerata</taxon>
        <taxon>Arachnida</taxon>
        <taxon>Acari</taxon>
        <taxon>Acariformes</taxon>
        <taxon>Trombidiformes</taxon>
        <taxon>Prostigmata</taxon>
        <taxon>Anystina</taxon>
        <taxon>Parasitengona</taxon>
        <taxon>Trombidioidea</taxon>
        <taxon>Trombidiidae</taxon>
        <taxon>Dinothrombium</taxon>
    </lineage>
</organism>
<protein>
    <recommendedName>
        <fullName evidence="5">Epidermal growth factor receptor substrate 15-like 1</fullName>
    </recommendedName>
</protein>
<dbReference type="EMBL" id="NCKU01000347">
    <property type="protein sequence ID" value="RWS15872.1"/>
    <property type="molecule type" value="Genomic_DNA"/>
</dbReference>
<dbReference type="STRING" id="1965070.A0A3S3PMZ0"/>
<evidence type="ECO:0000256" key="1">
    <source>
        <dbReference type="SAM" id="Coils"/>
    </source>
</evidence>
<feature type="region of interest" description="Disordered" evidence="2">
    <location>
        <begin position="230"/>
        <end position="398"/>
    </location>
</feature>
<dbReference type="OrthoDB" id="524326at2759"/>
<feature type="coiled-coil region" evidence="1">
    <location>
        <begin position="10"/>
        <end position="135"/>
    </location>
</feature>
<dbReference type="Proteomes" id="UP000285301">
    <property type="component" value="Unassembled WGS sequence"/>
</dbReference>
<keyword evidence="1" id="KW-0175">Coiled coil</keyword>
<evidence type="ECO:0000313" key="4">
    <source>
        <dbReference type="Proteomes" id="UP000285301"/>
    </source>
</evidence>
<dbReference type="Gene3D" id="1.10.287.1490">
    <property type="match status" value="1"/>
</dbReference>
<proteinExistence type="predicted"/>
<sequence length="398" mass="44315">SQTNGVMKPLSTGSKELDLLAEELKELQSEKSKLEQEATQQEAIMKLKQSEIKNLQNEAETLQQMIKQLETQKIEARKRLDEMSIQVENLRKQVEEQNEKIEFQEKELNEKQKELNELRSEENQLQTQFENCKKEVSLMSANLANSQLQISQYKTKLMHFEEYEKQLNDGINELDIALNNNDVQKISNILITSITPPLSDLINDSNNGFTSDSFKDKDAAFPSLSHEFTADPFAGEDPFDGEDLFPPPEPAANDLFSNDPFGSSAFPPSDADDKSRSFDPFNAAFSKKQEIVGGDPFGDDPFASVKGESPTPELPPKKSKAPPPRPVPPKHGNKPPPRPAPPQTADISADPFKKTDPWTSSSSVASNDPFAPTNNSSTQGSFDPFGSNFADFSNFDKV</sequence>
<accession>A0A3S3PMZ0</accession>
<name>A0A3S3PMZ0_9ACAR</name>
<evidence type="ECO:0000313" key="3">
    <source>
        <dbReference type="EMBL" id="RWS15872.1"/>
    </source>
</evidence>
<dbReference type="AlphaFoldDB" id="A0A3S3PMZ0"/>
<feature type="compositionally biased region" description="Pro residues" evidence="2">
    <location>
        <begin position="321"/>
        <end position="342"/>
    </location>
</feature>
<feature type="non-terminal residue" evidence="3">
    <location>
        <position position="1"/>
    </location>
</feature>
<gene>
    <name evidence="3" type="ORF">B4U79_06699</name>
</gene>
<reference evidence="3 4" key="1">
    <citation type="journal article" date="2018" name="Gigascience">
        <title>Genomes of trombidid mites reveal novel predicted allergens and laterally-transferred genes associated with secondary metabolism.</title>
        <authorList>
            <person name="Dong X."/>
            <person name="Chaisiri K."/>
            <person name="Xia D."/>
            <person name="Armstrong S.D."/>
            <person name="Fang Y."/>
            <person name="Donnelly M.J."/>
            <person name="Kadowaki T."/>
            <person name="McGarry J.W."/>
            <person name="Darby A.C."/>
            <person name="Makepeace B.L."/>
        </authorList>
    </citation>
    <scope>NUCLEOTIDE SEQUENCE [LARGE SCALE GENOMIC DNA]</scope>
    <source>
        <strain evidence="3">UoL-WK</strain>
    </source>
</reference>
<comment type="caution">
    <text evidence="3">The sequence shown here is derived from an EMBL/GenBank/DDBJ whole genome shotgun (WGS) entry which is preliminary data.</text>
</comment>
<keyword evidence="4" id="KW-1185">Reference proteome</keyword>
<dbReference type="SUPFAM" id="SSF57997">
    <property type="entry name" value="Tropomyosin"/>
    <property type="match status" value="1"/>
</dbReference>
<evidence type="ECO:0000256" key="2">
    <source>
        <dbReference type="SAM" id="MobiDB-lite"/>
    </source>
</evidence>
<feature type="compositionally biased region" description="Polar residues" evidence="2">
    <location>
        <begin position="357"/>
        <end position="381"/>
    </location>
</feature>